<evidence type="ECO:0000313" key="2">
    <source>
        <dbReference type="EMBL" id="VWC28175.1"/>
    </source>
</evidence>
<gene>
    <name evidence="2" type="ORF">BLA15945_06286</name>
</gene>
<reference evidence="2 3" key="1">
    <citation type="submission" date="2019-09" db="EMBL/GenBank/DDBJ databases">
        <authorList>
            <person name="Depoorter E."/>
        </authorList>
    </citation>
    <scope>NUCLEOTIDE SEQUENCE [LARGE SCALE GENOMIC DNA]</scope>
    <source>
        <strain evidence="2">R-15945</strain>
    </source>
</reference>
<organism evidence="2 3">
    <name type="scientific">Burkholderia lata (strain ATCC 17760 / DSM 23089 / LMG 22485 / NCIMB 9086 / R18194 / 383)</name>
    <dbReference type="NCBI Taxonomy" id="482957"/>
    <lineage>
        <taxon>Bacteria</taxon>
        <taxon>Pseudomonadati</taxon>
        <taxon>Pseudomonadota</taxon>
        <taxon>Betaproteobacteria</taxon>
        <taxon>Burkholderiales</taxon>
        <taxon>Burkholderiaceae</taxon>
        <taxon>Burkholderia</taxon>
        <taxon>Burkholderia cepacia complex</taxon>
    </lineage>
</organism>
<protein>
    <submittedName>
        <fullName evidence="2">Uncharacterized protein</fullName>
    </submittedName>
</protein>
<dbReference type="Proteomes" id="UP000494174">
    <property type="component" value="Unassembled WGS sequence"/>
</dbReference>
<name>A0A6P2R7J2_BURL3</name>
<proteinExistence type="predicted"/>
<dbReference type="AlphaFoldDB" id="A0A6P2R7J2"/>
<evidence type="ECO:0000256" key="1">
    <source>
        <dbReference type="SAM" id="MobiDB-lite"/>
    </source>
</evidence>
<feature type="region of interest" description="Disordered" evidence="1">
    <location>
        <begin position="1"/>
        <end position="23"/>
    </location>
</feature>
<evidence type="ECO:0000313" key="3">
    <source>
        <dbReference type="Proteomes" id="UP000494174"/>
    </source>
</evidence>
<dbReference type="EMBL" id="CABVPU010000033">
    <property type="protein sequence ID" value="VWC28175.1"/>
    <property type="molecule type" value="Genomic_DNA"/>
</dbReference>
<sequence>MTRSVSYVDEGPCRRRNTTRTGSEAVRDRCGLFPGDAVPHVAPAAQARVSADGNSAAKRSASVGRDRAGQIALSSKCGSAAPSLIGL</sequence>
<accession>A0A6P2R7J2</accession>